<evidence type="ECO:0000313" key="2">
    <source>
        <dbReference type="EMBL" id="RFU32236.1"/>
    </source>
</evidence>
<dbReference type="Proteomes" id="UP000258309">
    <property type="component" value="Unassembled WGS sequence"/>
</dbReference>
<comment type="caution">
    <text evidence="2">The sequence shown here is derived from an EMBL/GenBank/DDBJ whole genome shotgun (WGS) entry which is preliminary data.</text>
</comment>
<evidence type="ECO:0000313" key="3">
    <source>
        <dbReference type="Proteomes" id="UP000258309"/>
    </source>
</evidence>
<accession>A0A3E2HFN6</accession>
<dbReference type="AlphaFoldDB" id="A0A3E2HFN6"/>
<protein>
    <submittedName>
        <fullName evidence="2">Uncharacterized protein</fullName>
    </submittedName>
</protein>
<feature type="region of interest" description="Disordered" evidence="1">
    <location>
        <begin position="1"/>
        <end position="78"/>
    </location>
</feature>
<dbReference type="EMBL" id="NCSJ02000059">
    <property type="protein sequence ID" value="RFU32236.1"/>
    <property type="molecule type" value="Genomic_DNA"/>
</dbReference>
<sequence>MPSEVVAQQIQAPEPMVAETSSIEAQQPKAAPQMSTGSDEVRMRGGEANLTPSPQRLPASAAAAAAPNHAVKSPIEDP</sequence>
<proteinExistence type="predicted"/>
<feature type="non-terminal residue" evidence="2">
    <location>
        <position position="1"/>
    </location>
</feature>
<feature type="compositionally biased region" description="Polar residues" evidence="1">
    <location>
        <begin position="1"/>
        <end position="11"/>
    </location>
</feature>
<feature type="non-terminal residue" evidence="2">
    <location>
        <position position="78"/>
    </location>
</feature>
<name>A0A3E2HFN6_SCYLI</name>
<gene>
    <name evidence="2" type="ORF">B7463_g4112</name>
</gene>
<dbReference type="OrthoDB" id="3545709at2759"/>
<reference evidence="2 3" key="1">
    <citation type="submission" date="2018-05" db="EMBL/GenBank/DDBJ databases">
        <title>Draft genome sequence of Scytalidium lignicola DSM 105466, a ubiquitous saprotrophic fungus.</title>
        <authorList>
            <person name="Buettner E."/>
            <person name="Gebauer A.M."/>
            <person name="Hofrichter M."/>
            <person name="Liers C."/>
            <person name="Kellner H."/>
        </authorList>
    </citation>
    <scope>NUCLEOTIDE SEQUENCE [LARGE SCALE GENOMIC DNA]</scope>
    <source>
        <strain evidence="2 3">DSM 105466</strain>
    </source>
</reference>
<keyword evidence="3" id="KW-1185">Reference proteome</keyword>
<organism evidence="2 3">
    <name type="scientific">Scytalidium lignicola</name>
    <name type="common">Hyphomycete</name>
    <dbReference type="NCBI Taxonomy" id="5539"/>
    <lineage>
        <taxon>Eukaryota</taxon>
        <taxon>Fungi</taxon>
        <taxon>Dikarya</taxon>
        <taxon>Ascomycota</taxon>
        <taxon>Pezizomycotina</taxon>
        <taxon>Leotiomycetes</taxon>
        <taxon>Leotiomycetes incertae sedis</taxon>
        <taxon>Scytalidium</taxon>
    </lineage>
</organism>
<evidence type="ECO:0000256" key="1">
    <source>
        <dbReference type="SAM" id="MobiDB-lite"/>
    </source>
</evidence>